<dbReference type="PANTHER" id="PTHR43081:SF1">
    <property type="entry name" value="ADENYLATE CYCLASE, TERMINAL-DIFFERENTIATION SPECIFIC"/>
    <property type="match status" value="1"/>
</dbReference>
<keyword evidence="11" id="KW-0460">Magnesium</keyword>
<keyword evidence="9" id="KW-0547">Nucleotide-binding</keyword>
<evidence type="ECO:0000256" key="6">
    <source>
        <dbReference type="ARBA" id="ARBA00012201"/>
    </source>
</evidence>
<comment type="function">
    <text evidence="3">Could act as a receptor for an unknown ligand.</text>
</comment>
<keyword evidence="16" id="KW-0325">Glycoprotein</keyword>
<accession>A0A0S4IZC0</accession>
<dbReference type="GO" id="GO:0006171">
    <property type="term" value="P:cAMP biosynthetic process"/>
    <property type="evidence" value="ECO:0007669"/>
    <property type="project" value="UniProtKB-KW"/>
</dbReference>
<evidence type="ECO:0000256" key="9">
    <source>
        <dbReference type="ARBA" id="ARBA00022741"/>
    </source>
</evidence>
<keyword evidence="15 22" id="KW-0675">Receptor</keyword>
<keyword evidence="7" id="KW-0812">Transmembrane</keyword>
<dbReference type="GO" id="GO:0016020">
    <property type="term" value="C:membrane"/>
    <property type="evidence" value="ECO:0007669"/>
    <property type="project" value="UniProtKB-SubCell"/>
</dbReference>
<dbReference type="SMART" id="SM00044">
    <property type="entry name" value="CYCc"/>
    <property type="match status" value="1"/>
</dbReference>
<feature type="domain" description="Guanylate cyclase" evidence="21">
    <location>
        <begin position="443"/>
        <end position="606"/>
    </location>
</feature>
<dbReference type="GO" id="GO:0005524">
    <property type="term" value="F:ATP binding"/>
    <property type="evidence" value="ECO:0007669"/>
    <property type="project" value="UniProtKB-KW"/>
</dbReference>
<dbReference type="CDD" id="cd07302">
    <property type="entry name" value="CHD"/>
    <property type="match status" value="1"/>
</dbReference>
<comment type="catalytic activity">
    <reaction evidence="1">
        <text>ATP = 3',5'-cyclic AMP + diphosphate</text>
        <dbReference type="Rhea" id="RHEA:15389"/>
        <dbReference type="ChEBI" id="CHEBI:30616"/>
        <dbReference type="ChEBI" id="CHEBI:33019"/>
        <dbReference type="ChEBI" id="CHEBI:58165"/>
        <dbReference type="EC" id="4.6.1.1"/>
    </reaction>
</comment>
<dbReference type="Proteomes" id="UP000051952">
    <property type="component" value="Unassembled WGS sequence"/>
</dbReference>
<comment type="cofactor">
    <cofactor evidence="2">
        <name>Mg(2+)</name>
        <dbReference type="ChEBI" id="CHEBI:18420"/>
    </cofactor>
</comment>
<evidence type="ECO:0000256" key="12">
    <source>
        <dbReference type="ARBA" id="ARBA00022989"/>
    </source>
</evidence>
<evidence type="ECO:0000313" key="23">
    <source>
        <dbReference type="Proteomes" id="UP000051952"/>
    </source>
</evidence>
<dbReference type="GO" id="GO:0046872">
    <property type="term" value="F:metal ion binding"/>
    <property type="evidence" value="ECO:0007669"/>
    <property type="project" value="UniProtKB-KW"/>
</dbReference>
<keyword evidence="13" id="KW-0115">cAMP biosynthesis</keyword>
<evidence type="ECO:0000256" key="8">
    <source>
        <dbReference type="ARBA" id="ARBA00022723"/>
    </source>
</evidence>
<dbReference type="InterPro" id="IPR029787">
    <property type="entry name" value="Nucleotide_cyclase"/>
</dbReference>
<evidence type="ECO:0000256" key="13">
    <source>
        <dbReference type="ARBA" id="ARBA00022998"/>
    </source>
</evidence>
<dbReference type="EMBL" id="CYKH01000707">
    <property type="protein sequence ID" value="CUG22579.1"/>
    <property type="molecule type" value="Genomic_DNA"/>
</dbReference>
<feature type="region of interest" description="Disordered" evidence="20">
    <location>
        <begin position="677"/>
        <end position="701"/>
    </location>
</feature>
<name>A0A0S4IZC0_BODSA</name>
<dbReference type="VEuPathDB" id="TriTrypDB:BSAL_76040"/>
<dbReference type="GO" id="GO:0004016">
    <property type="term" value="F:adenylate cyclase activity"/>
    <property type="evidence" value="ECO:0007669"/>
    <property type="project" value="UniProtKB-EC"/>
</dbReference>
<evidence type="ECO:0000256" key="16">
    <source>
        <dbReference type="ARBA" id="ARBA00023180"/>
    </source>
</evidence>
<keyword evidence="23" id="KW-1185">Reference proteome</keyword>
<evidence type="ECO:0000256" key="15">
    <source>
        <dbReference type="ARBA" id="ARBA00023170"/>
    </source>
</evidence>
<dbReference type="PANTHER" id="PTHR43081">
    <property type="entry name" value="ADENYLATE CYCLASE, TERMINAL-DIFFERENTIATION SPECIFIC-RELATED"/>
    <property type="match status" value="1"/>
</dbReference>
<keyword evidence="8" id="KW-0479">Metal-binding</keyword>
<evidence type="ECO:0000313" key="22">
    <source>
        <dbReference type="EMBL" id="CUG22579.1"/>
    </source>
</evidence>
<evidence type="ECO:0000256" key="3">
    <source>
        <dbReference type="ARBA" id="ARBA00002708"/>
    </source>
</evidence>
<dbReference type="Gene3D" id="3.30.70.1230">
    <property type="entry name" value="Nucleotide cyclase"/>
    <property type="match status" value="1"/>
</dbReference>
<keyword evidence="12" id="KW-1133">Transmembrane helix</keyword>
<organism evidence="22 23">
    <name type="scientific">Bodo saltans</name>
    <name type="common">Flagellated protozoan</name>
    <dbReference type="NCBI Taxonomy" id="75058"/>
    <lineage>
        <taxon>Eukaryota</taxon>
        <taxon>Discoba</taxon>
        <taxon>Euglenozoa</taxon>
        <taxon>Kinetoplastea</taxon>
        <taxon>Metakinetoplastina</taxon>
        <taxon>Eubodonida</taxon>
        <taxon>Bodonidae</taxon>
        <taxon>Bodo</taxon>
    </lineage>
</organism>
<gene>
    <name evidence="22" type="ORF">BSAL_76040</name>
</gene>
<evidence type="ECO:0000256" key="11">
    <source>
        <dbReference type="ARBA" id="ARBA00022842"/>
    </source>
</evidence>
<dbReference type="InterPro" id="IPR001054">
    <property type="entry name" value="A/G_cyclase"/>
</dbReference>
<dbReference type="PROSITE" id="PS50125">
    <property type="entry name" value="GUANYLATE_CYCLASE_2"/>
    <property type="match status" value="1"/>
</dbReference>
<keyword evidence="10" id="KW-0067">ATP-binding</keyword>
<dbReference type="OrthoDB" id="542522at2759"/>
<dbReference type="FunFam" id="3.30.70.1230:FF:000022">
    <property type="entry name" value="Receptor-type adenylate cyclase GRESAG 4, putative"/>
    <property type="match status" value="1"/>
</dbReference>
<protein>
    <recommendedName>
        <fullName evidence="6">adenylate cyclase</fullName>
        <ecNumber evidence="6">4.6.1.1</ecNumber>
    </recommendedName>
    <alternativeName>
        <fullName evidence="18">ATP pyrophosphate-lyase</fullName>
    </alternativeName>
    <alternativeName>
        <fullName evidence="19">Adenylyl cyclase</fullName>
    </alternativeName>
</protein>
<sequence>MRADIVDERYLMLRRPCYGAQDHSRCMMNGLMPLPVNPYEMYRTRRPLVTISTLFSEIPVPVVNIISTLGADEEEAALSEATQYSRFTLSFKAVLADLTHGLAMQLHAMYAKGGSRFGRSPVVYLAAESESLSRLATLSLHTAQFPIASGDAVNFTDSSSISCIFSHAIASAAGGVDVIVFVAALSSSSVSGVINLVSALTAQYEGTAASTAVFKHLVIAIATEQSTLLAAKLQMANTSSVPYFPILFPSYYVPFWEHRNAVRAKLSSLLNITSITSLELPLNYLALMIFELIADGVDQTPTGTRPTTTAFIDWLYSQSSHVASGVPMGPVYDANCSAEVIAENVARRTCQCYKLLRAVYVYDYRDWLMNTAGTYDPGYVYQMPGCAVEYEPLVVGTSLNVALIAGIAAPCGAAGLLLVLYMALCFGRRSNRAAPKDACEPFAMVFTDIQSSTSLWARAPEQMGDALERHHAVMRRLIGRHDGYEVKTIGDSFMVAFKRASDAAAFGLEVQTRLFAESWPAEVDDVYVALAEEAYEELVATQDPLKRTEEAASRQMANDAANYALHWNGIRVRVGLHWGVGSVKFDAVSQGYDYYGTLVNTAARVEGVGNGGQVLATMDMYSRLEAEGFDFCAVDVAPLGPQPLRGLDQPVPLYQLCPMALRGRVFGALRLDVENEVDESSDGTYTGDGAGTHSSLGGDASPEAMLERLLRRKKGGAEQVDGLWRTAHFLSTLLRTSPMSWRKETVRKLLKKWHVHERRGPAGEEPDVTLMYDLVALTVRAGLADEEVRRADSQNHSARRSPGNAQSLTVAGNSLMKRAVSDLHKIPSITPSCDEIQVKSVADSDA</sequence>
<evidence type="ECO:0000256" key="1">
    <source>
        <dbReference type="ARBA" id="ARBA00001593"/>
    </source>
</evidence>
<evidence type="ECO:0000256" key="5">
    <source>
        <dbReference type="ARBA" id="ARBA00005381"/>
    </source>
</evidence>
<proteinExistence type="inferred from homology"/>
<evidence type="ECO:0000256" key="7">
    <source>
        <dbReference type="ARBA" id="ARBA00022692"/>
    </source>
</evidence>
<feature type="region of interest" description="Disordered" evidence="20">
    <location>
        <begin position="788"/>
        <end position="807"/>
    </location>
</feature>
<dbReference type="InterPro" id="IPR050697">
    <property type="entry name" value="Adenylyl/Guanylyl_Cyclase_3/4"/>
</dbReference>
<evidence type="ECO:0000256" key="19">
    <source>
        <dbReference type="ARBA" id="ARBA00032637"/>
    </source>
</evidence>
<comment type="subcellular location">
    <subcellularLocation>
        <location evidence="4">Membrane</location>
        <topology evidence="4">Multi-pass membrane protein</topology>
    </subcellularLocation>
</comment>
<comment type="similarity">
    <text evidence="5">Belongs to the adenylyl cyclase class-3 family.</text>
</comment>
<dbReference type="SUPFAM" id="SSF55073">
    <property type="entry name" value="Nucleotide cyclase"/>
    <property type="match status" value="1"/>
</dbReference>
<dbReference type="AlphaFoldDB" id="A0A0S4IZC0"/>
<evidence type="ECO:0000256" key="18">
    <source>
        <dbReference type="ARBA" id="ARBA00032597"/>
    </source>
</evidence>
<evidence type="ECO:0000256" key="20">
    <source>
        <dbReference type="SAM" id="MobiDB-lite"/>
    </source>
</evidence>
<keyword evidence="17" id="KW-0456">Lyase</keyword>
<reference evidence="23" key="1">
    <citation type="submission" date="2015-09" db="EMBL/GenBank/DDBJ databases">
        <authorList>
            <consortium name="Pathogen Informatics"/>
        </authorList>
    </citation>
    <scope>NUCLEOTIDE SEQUENCE [LARGE SCALE GENOMIC DNA]</scope>
    <source>
        <strain evidence="23">Lake Konstanz</strain>
    </source>
</reference>
<dbReference type="Pfam" id="PF00211">
    <property type="entry name" value="Guanylate_cyc"/>
    <property type="match status" value="1"/>
</dbReference>
<evidence type="ECO:0000256" key="4">
    <source>
        <dbReference type="ARBA" id="ARBA00004141"/>
    </source>
</evidence>
<evidence type="ECO:0000256" key="14">
    <source>
        <dbReference type="ARBA" id="ARBA00023136"/>
    </source>
</evidence>
<evidence type="ECO:0000256" key="17">
    <source>
        <dbReference type="ARBA" id="ARBA00023239"/>
    </source>
</evidence>
<dbReference type="GO" id="GO:0035556">
    <property type="term" value="P:intracellular signal transduction"/>
    <property type="evidence" value="ECO:0007669"/>
    <property type="project" value="InterPro"/>
</dbReference>
<evidence type="ECO:0000256" key="10">
    <source>
        <dbReference type="ARBA" id="ARBA00022840"/>
    </source>
</evidence>
<evidence type="ECO:0000259" key="21">
    <source>
        <dbReference type="PROSITE" id="PS50125"/>
    </source>
</evidence>
<dbReference type="EC" id="4.6.1.1" evidence="6"/>
<evidence type="ECO:0000256" key="2">
    <source>
        <dbReference type="ARBA" id="ARBA00001946"/>
    </source>
</evidence>
<keyword evidence="14" id="KW-0472">Membrane</keyword>